<evidence type="ECO:0000313" key="5">
    <source>
        <dbReference type="Proteomes" id="UP000005203"/>
    </source>
</evidence>
<dbReference type="Pfam" id="PF25552">
    <property type="entry name" value="LIFR_D4"/>
    <property type="match status" value="1"/>
</dbReference>
<dbReference type="EnsemblMetazoa" id="XM_003251652">
    <property type="protein sequence ID" value="XP_003251700"/>
    <property type="gene ID" value="LOC100576169"/>
</dbReference>
<feature type="compositionally biased region" description="Low complexity" evidence="1">
    <location>
        <begin position="1066"/>
        <end position="1094"/>
    </location>
</feature>
<keyword evidence="2" id="KW-1133">Transmembrane helix</keyword>
<dbReference type="OMA" id="AHVIPAK"/>
<feature type="compositionally biased region" description="Low complexity" evidence="1">
    <location>
        <begin position="1184"/>
        <end position="1195"/>
    </location>
</feature>
<feature type="domain" description="Fibronectin type-III" evidence="3">
    <location>
        <begin position="604"/>
        <end position="705"/>
    </location>
</feature>
<feature type="domain" description="Fibronectin type-III" evidence="3">
    <location>
        <begin position="394"/>
        <end position="499"/>
    </location>
</feature>
<feature type="compositionally biased region" description="Polar residues" evidence="1">
    <location>
        <begin position="1166"/>
        <end position="1182"/>
    </location>
</feature>
<dbReference type="RefSeq" id="XP_003251700.2">
    <property type="nucleotide sequence ID" value="XM_003251652.4"/>
</dbReference>
<reference evidence="4" key="1">
    <citation type="submission" date="2021-01" db="UniProtKB">
        <authorList>
            <consortium name="EnsemblMetazoa"/>
        </authorList>
    </citation>
    <scope>IDENTIFICATION</scope>
    <source>
        <strain evidence="4">DH4</strain>
    </source>
</reference>
<dbReference type="GO" id="GO:0016020">
    <property type="term" value="C:membrane"/>
    <property type="evidence" value="ECO:0007669"/>
    <property type="project" value="UniProtKB-SubCell"/>
</dbReference>
<feature type="region of interest" description="Disordered" evidence="1">
    <location>
        <begin position="1484"/>
        <end position="1525"/>
    </location>
</feature>
<keyword evidence="2" id="KW-0812">Transmembrane</keyword>
<accession>A0A8B6XW99</accession>
<dbReference type="Proteomes" id="UP000005203">
    <property type="component" value="Linkage group LG1"/>
</dbReference>
<dbReference type="InterPro" id="IPR003961">
    <property type="entry name" value="FN3_dom"/>
</dbReference>
<keyword evidence="2" id="KW-0472">Membrane</keyword>
<keyword evidence="5" id="KW-1185">Reference proteome</keyword>
<reference evidence="5" key="3">
    <citation type="submission" date="2025-05" db="UniProtKB">
        <authorList>
            <consortium name="RefSeq"/>
        </authorList>
    </citation>
    <scope>NUCLEOTIDE SEQUENCE [LARGE SCALE GENOMIC DNA]</scope>
    <source>
        <strain evidence="5">DH4</strain>
    </source>
</reference>
<dbReference type="SUPFAM" id="SSF49265">
    <property type="entry name" value="Fibronectin type III"/>
    <property type="match status" value="5"/>
</dbReference>
<feature type="transmembrane region" description="Helical" evidence="2">
    <location>
        <begin position="156"/>
        <end position="177"/>
    </location>
</feature>
<feature type="compositionally biased region" description="Polar residues" evidence="1">
    <location>
        <begin position="1504"/>
        <end position="1525"/>
    </location>
</feature>
<evidence type="ECO:0000259" key="3">
    <source>
        <dbReference type="PROSITE" id="PS50853"/>
    </source>
</evidence>
<dbReference type="PANTHER" id="PTHR46957">
    <property type="entry name" value="CYTOKINE RECEPTOR"/>
    <property type="match status" value="1"/>
</dbReference>
<dbReference type="CDD" id="cd00063">
    <property type="entry name" value="FN3"/>
    <property type="match status" value="4"/>
</dbReference>
<reference evidence="6" key="2">
    <citation type="submission" date="2025-04" db="UniProtKB">
        <authorList>
            <consortium name="RefSeq"/>
        </authorList>
    </citation>
    <scope>IDENTIFICATION</scope>
    <source>
        <strain evidence="6">DH4</strain>
        <tissue evidence="6">Whole body</tissue>
    </source>
</reference>
<feature type="compositionally biased region" description="Polar residues" evidence="1">
    <location>
        <begin position="1229"/>
        <end position="1243"/>
    </location>
</feature>
<evidence type="ECO:0000313" key="4">
    <source>
        <dbReference type="EnsemblMetazoa" id="XP_003251700"/>
    </source>
</evidence>
<feature type="transmembrane region" description="Helical" evidence="2">
    <location>
        <begin position="1002"/>
        <end position="1026"/>
    </location>
</feature>
<dbReference type="InterPro" id="IPR036116">
    <property type="entry name" value="FN3_sf"/>
</dbReference>
<feature type="domain" description="Fibronectin type-III" evidence="3">
    <location>
        <begin position="903"/>
        <end position="998"/>
    </location>
</feature>
<dbReference type="Pfam" id="PF00041">
    <property type="entry name" value="fn3"/>
    <property type="match status" value="1"/>
</dbReference>
<accession>A0A7M7GBM3</accession>
<dbReference type="OrthoDB" id="6381660at2759"/>
<dbReference type="KEGG" id="ame:100576169"/>
<proteinExistence type="predicted"/>
<dbReference type="InterPro" id="IPR050713">
    <property type="entry name" value="RTP_Phos/Ushers"/>
</dbReference>
<dbReference type="Gene3D" id="2.60.40.10">
    <property type="entry name" value="Immunoglobulins"/>
    <property type="match status" value="8"/>
</dbReference>
<evidence type="ECO:0000256" key="1">
    <source>
        <dbReference type="SAM" id="MobiDB-lite"/>
    </source>
</evidence>
<feature type="region of interest" description="Disordered" evidence="1">
    <location>
        <begin position="1066"/>
        <end position="1106"/>
    </location>
</feature>
<feature type="domain" description="Fibronectin type-III" evidence="3">
    <location>
        <begin position="709"/>
        <end position="811"/>
    </location>
</feature>
<feature type="domain" description="Fibronectin type-III" evidence="3">
    <location>
        <begin position="816"/>
        <end position="902"/>
    </location>
</feature>
<organism evidence="4">
    <name type="scientific">Apis mellifera</name>
    <name type="common">Honeybee</name>
    <dbReference type="NCBI Taxonomy" id="7460"/>
    <lineage>
        <taxon>Eukaryota</taxon>
        <taxon>Metazoa</taxon>
        <taxon>Ecdysozoa</taxon>
        <taxon>Arthropoda</taxon>
        <taxon>Hexapoda</taxon>
        <taxon>Insecta</taxon>
        <taxon>Pterygota</taxon>
        <taxon>Neoptera</taxon>
        <taxon>Endopterygota</taxon>
        <taxon>Hymenoptera</taxon>
        <taxon>Apocrita</taxon>
        <taxon>Aculeata</taxon>
        <taxon>Apoidea</taxon>
        <taxon>Anthophila</taxon>
        <taxon>Apidae</taxon>
        <taxon>Apis</taxon>
    </lineage>
</organism>
<protein>
    <submittedName>
        <fullName evidence="6">Uncharacterized protein LOC100576169</fullName>
    </submittedName>
</protein>
<evidence type="ECO:0000256" key="2">
    <source>
        <dbReference type="SAM" id="Phobius"/>
    </source>
</evidence>
<feature type="region of interest" description="Disordered" evidence="1">
    <location>
        <begin position="1166"/>
        <end position="1243"/>
    </location>
</feature>
<sequence>MSSNIADPNKFQEEMFLKSNFKNILSHDDVITYPIAKRMTEILCYNLKKCENNITYVPRNNILSQKVDINWMQDNPCDTTEFSETIKYSSDICLVNHCMLSEDVNVNCNCNIMHYQQHKQISQNYMYSIYNLWRIRTNKSLPLLITNRVGTQWRNCFWRIFLIPFIILLLCTTICSADPNQCAVGLTTPGRTWPQGDIVLEYGQPLRILCILDEFPGKNASDLVFFRNQKEMEPQFIKIINETTISLDVEKPPPAEDMYYCRLRLQNNRSKQLEAVCLNKVVVGFKPQEPQNFSCVSYNWENMICSWEPVQNYVTTTHTLVFKLPGRAGGRKLYPCPKQEKDEKRNMCLWDTSTNPIYRQPYEYYTFILNVNNVLGNSSFTYKFHHFAHVIPAKPANLSVINKTSDSALLHWSVPYPMQNFPPGLYHRIMYQNQWDHQKVWQVINITNDIHLDRRNYNLTGLEYANTAYDVRVFMKSAVATGEDKWSNFSDVTFRTPPRLPGRPPKTDIGSFEIAENSASRDVYLYWQAIPQYLENGDCFKYEIVHVEENGRKLSLVPNETTRTYAKFKGIKIHSNYRFEIVTTNIVGANKKRAKIFVPSQYEIPQEPVAFTKIAFDGGLYELSWKPPNMNREIVNYTIFWCDNERDRPYQCNGYLDWVHVSKNTTIYNMTVPDPDKVYQFAISANTNKGSSGMVWASCTVIHNKVVGKMKSVWINRIGSDFIEVGWKLDCSDRIGIVEGFNIYYCPIVSPYNLNCKGPKLNTTIKADPHTIHGIVNNLKPYTTYMLAVAVLTKSGEGLHSDPLYNTTLEAAPTTPPQDVRIINVTNTTMYITWKPPEAMNGVLRYYEVYYNDHMQKVEEANHIELKGLLAHTNYSISIAACTVSCSIKSPTISKITKIGVPGTVNIRNVRFMNSSQVIVIWNKPEYSAGYLNYYEILSDGEIQNSTRTEAQIPISDCKTLGRERLYQFRVRAVNIASDNTHLKGPWSEPGEGNCYSDGPSFSVWVIIWVIGGISIVAFLLCLAHVSKRMWLKCKAMQDVEVKLPPGLAPNMKLLQKVGEQHIRQSSADSSGCSSGQESVTSSLTSDSQVSSDSGTEIDPMPVSPNKLLETLPAWESSSLRQRNVGITKPFTETARWESYVKVTKSGEPIIGDTLSLARSTPNLTDSTGYTTSQHTWSSTGYISMPSSEELSSNPSPVPKETSTTGGYSIIGTVPKSIKSKSEDDSDLTESTADTLISTKPESKSTNPYITLASLEQKQKDKKTIDTLHDLDELTFIESNKSKLESLTSFSPSDKASKPYVQTGLIDPLKKPFSLSNIDCTRSTTMSTPFAATSLTDSCNKPFVSSFVSPTTTLASTLDTSSKPYVSVSSISEVSKKPNLQTVTLESSQKTNVPQTSTTDGSQPYVRASSVFQMLQQQQRGKSDTPISEVIDETEEDVTTVYPLCWQTSGTKPSSKLDADKSIITTKQSTGYVTIAENPKLDQHRTSTLSSSYVQHERFEKPLPQSTGQSDEQYSKVTVVPSTIQ</sequence>
<dbReference type="PROSITE" id="PS50853">
    <property type="entry name" value="FN3"/>
    <property type="match status" value="5"/>
</dbReference>
<dbReference type="SMART" id="SM00060">
    <property type="entry name" value="FN3"/>
    <property type="match status" value="6"/>
</dbReference>
<name>A0A7M7GBM3_APIME</name>
<feature type="compositionally biased region" description="Low complexity" evidence="1">
    <location>
        <begin position="1202"/>
        <end position="1217"/>
    </location>
</feature>
<dbReference type="InterPro" id="IPR013783">
    <property type="entry name" value="Ig-like_fold"/>
</dbReference>
<dbReference type="PANTHER" id="PTHR46957:SF3">
    <property type="entry name" value="CYTOKINE RECEPTOR"/>
    <property type="match status" value="1"/>
</dbReference>
<gene>
    <name evidence="4" type="primary">100576169</name>
    <name evidence="6" type="synonym">LOC100576169</name>
</gene>
<evidence type="ECO:0000313" key="6">
    <source>
        <dbReference type="RefSeq" id="XP_003251700.2"/>
    </source>
</evidence>